<sequence length="277" mass="30001">MVPRRLAGAVSALVVFVLAGSPVAAQATLFTEGTTARKRVRELETAIRNDAERDMPAFGSIGLTEGWSGSFTLRATASSGNTDAIEAGLGVRLNYFDGSSGHRVRLSYDYSETDGSIDGQVMRAGYEFTRDFGGGYYAFGELRSTTDQFGSTVEDHFAGAGGGYRLLATGRSFWALQTGPGWRLTETADGERNRTIGYTVSSYYSRRLGTGTTFTNDTSLIGSEGDAAVLNDMAIKIRLRRRLSLRTSLLTEYQSDPLPGYENTDNTLSVSLVFSFK</sequence>
<comment type="caution">
    <text evidence="2">The sequence shown here is derived from an EMBL/GenBank/DDBJ whole genome shotgun (WGS) entry which is preliminary data.</text>
</comment>
<evidence type="ECO:0000313" key="2">
    <source>
        <dbReference type="EMBL" id="PTX45567.1"/>
    </source>
</evidence>
<organism evidence="2 3">
    <name type="scientific">Allosediminivita pacifica</name>
    <dbReference type="NCBI Taxonomy" id="1267769"/>
    <lineage>
        <taxon>Bacteria</taxon>
        <taxon>Pseudomonadati</taxon>
        <taxon>Pseudomonadota</taxon>
        <taxon>Alphaproteobacteria</taxon>
        <taxon>Rhodobacterales</taxon>
        <taxon>Paracoccaceae</taxon>
        <taxon>Allosediminivita</taxon>
    </lineage>
</organism>
<feature type="signal peptide" evidence="1">
    <location>
        <begin position="1"/>
        <end position="27"/>
    </location>
</feature>
<dbReference type="OrthoDB" id="7631035at2"/>
<dbReference type="InterPro" id="IPR007433">
    <property type="entry name" value="DUF481"/>
</dbReference>
<evidence type="ECO:0000313" key="3">
    <source>
        <dbReference type="Proteomes" id="UP000244069"/>
    </source>
</evidence>
<keyword evidence="3" id="KW-1185">Reference proteome</keyword>
<name>A0A2T6AP38_9RHOB</name>
<dbReference type="AlphaFoldDB" id="A0A2T6AP38"/>
<dbReference type="Pfam" id="PF04338">
    <property type="entry name" value="DUF481"/>
    <property type="match status" value="1"/>
</dbReference>
<dbReference type="RefSeq" id="WP_107977789.1">
    <property type="nucleotide sequence ID" value="NZ_BMEZ01000021.1"/>
</dbReference>
<dbReference type="Proteomes" id="UP000244069">
    <property type="component" value="Unassembled WGS sequence"/>
</dbReference>
<dbReference type="EMBL" id="QBKN01000021">
    <property type="protein sequence ID" value="PTX45567.1"/>
    <property type="molecule type" value="Genomic_DNA"/>
</dbReference>
<proteinExistence type="predicted"/>
<reference evidence="2 3" key="1">
    <citation type="submission" date="2018-04" db="EMBL/GenBank/DDBJ databases">
        <title>Genomic Encyclopedia of Archaeal and Bacterial Type Strains, Phase II (KMG-II): from individual species to whole genera.</title>
        <authorList>
            <person name="Goeker M."/>
        </authorList>
    </citation>
    <scope>NUCLEOTIDE SEQUENCE [LARGE SCALE GENOMIC DNA]</scope>
    <source>
        <strain evidence="2 3">DSM 29329</strain>
    </source>
</reference>
<keyword evidence="1" id="KW-0732">Signal</keyword>
<feature type="chain" id="PRO_5015700538" evidence="1">
    <location>
        <begin position="28"/>
        <end position="277"/>
    </location>
</feature>
<gene>
    <name evidence="2" type="ORF">C8N44_12190</name>
</gene>
<evidence type="ECO:0000256" key="1">
    <source>
        <dbReference type="SAM" id="SignalP"/>
    </source>
</evidence>
<accession>A0A2T6AP38</accession>
<protein>
    <submittedName>
        <fullName evidence="2">Putative salt-induced outer membrane protein</fullName>
    </submittedName>
</protein>